<reference evidence="1 2" key="1">
    <citation type="submission" date="2024-04" db="EMBL/GenBank/DDBJ databases">
        <title>Human intestinal bacterial collection.</title>
        <authorList>
            <person name="Pauvert C."/>
            <person name="Hitch T.C.A."/>
            <person name="Clavel T."/>
        </authorList>
    </citation>
    <scope>NUCLEOTIDE SEQUENCE [LARGE SCALE GENOMIC DNA]</scope>
    <source>
        <strain evidence="1 2">CLA-KB-H42</strain>
    </source>
</reference>
<dbReference type="GO" id="GO:0008168">
    <property type="term" value="F:methyltransferase activity"/>
    <property type="evidence" value="ECO:0007669"/>
    <property type="project" value="UniProtKB-KW"/>
</dbReference>
<dbReference type="SUPFAM" id="SSF53335">
    <property type="entry name" value="S-adenosyl-L-methionine-dependent methyltransferases"/>
    <property type="match status" value="1"/>
</dbReference>
<proteinExistence type="predicted"/>
<evidence type="ECO:0000313" key="1">
    <source>
        <dbReference type="EMBL" id="MEQ3364088.1"/>
    </source>
</evidence>
<protein>
    <submittedName>
        <fullName evidence="1">Class I SAM-dependent methyltransferase</fullName>
    </submittedName>
</protein>
<keyword evidence="1" id="KW-0808">Transferase</keyword>
<dbReference type="EMBL" id="JBBNOP010000016">
    <property type="protein sequence ID" value="MEQ3364088.1"/>
    <property type="molecule type" value="Genomic_DNA"/>
</dbReference>
<dbReference type="Proteomes" id="UP001487305">
    <property type="component" value="Unassembled WGS sequence"/>
</dbReference>
<dbReference type="RefSeq" id="WP_349227879.1">
    <property type="nucleotide sequence ID" value="NZ_JBBNOP010000016.1"/>
</dbReference>
<name>A0ABV1JG84_9ACTN</name>
<dbReference type="InterPro" id="IPR029063">
    <property type="entry name" value="SAM-dependent_MTases_sf"/>
</dbReference>
<accession>A0ABV1JG84</accession>
<sequence>MNTETAEMLCAITSDFYAKHCDSFSETRQAPWNGWKRCLGLAESLATEAGRGSGAPRGCKGEDAKVVGAGRTCAMDGPKLAGAADGARVSSGNAELRVFDLACGNMRFESYLASALPGISFSFYTVDNCKGLLPEGVADGAVAGGQSARAIAGRLGSHASVEHQNLDVAGCLVGGEDLGDRLHVPICDLSVSFGFMHHIPLPENRERVLSALIERTRSGGFVVVSFWQFMNNEAMAAKVRKVHAVALEELGMPELDAGDFLLGWRNIPGAYRYCHSFSRAEIDGLIAGVADKIEVAARFSADGRTDDLNAYVVLRVR</sequence>
<comment type="caution">
    <text evidence="1">The sequence shown here is derived from an EMBL/GenBank/DDBJ whole genome shotgun (WGS) entry which is preliminary data.</text>
</comment>
<dbReference type="GO" id="GO:0032259">
    <property type="term" value="P:methylation"/>
    <property type="evidence" value="ECO:0007669"/>
    <property type="project" value="UniProtKB-KW"/>
</dbReference>
<organism evidence="1 2">
    <name type="scientific">Raoultibacter massiliensis</name>
    <dbReference type="NCBI Taxonomy" id="1852371"/>
    <lineage>
        <taxon>Bacteria</taxon>
        <taxon>Bacillati</taxon>
        <taxon>Actinomycetota</taxon>
        <taxon>Coriobacteriia</taxon>
        <taxon>Eggerthellales</taxon>
        <taxon>Eggerthellaceae</taxon>
        <taxon>Raoultibacter</taxon>
    </lineage>
</organism>
<evidence type="ECO:0000313" key="2">
    <source>
        <dbReference type="Proteomes" id="UP001487305"/>
    </source>
</evidence>
<dbReference type="Gene3D" id="3.40.50.150">
    <property type="entry name" value="Vaccinia Virus protein VP39"/>
    <property type="match status" value="1"/>
</dbReference>
<gene>
    <name evidence="1" type="ORF">AAA083_13980</name>
</gene>
<keyword evidence="2" id="KW-1185">Reference proteome</keyword>
<keyword evidence="1" id="KW-0489">Methyltransferase</keyword>